<proteinExistence type="predicted"/>
<gene>
    <name evidence="2" type="primary">mg290</name>
</gene>
<organism evidence="2">
    <name type="scientific">Megavirus chiliensis</name>
    <dbReference type="NCBI Taxonomy" id="1094892"/>
    <lineage>
        <taxon>Viruses</taxon>
        <taxon>Varidnaviria</taxon>
        <taxon>Bamfordvirae</taxon>
        <taxon>Nucleocytoviricota</taxon>
        <taxon>Megaviricetes</taxon>
        <taxon>Imitervirales</taxon>
        <taxon>Mimiviridae</taxon>
        <taxon>Megamimivirinae</taxon>
        <taxon>Megavirus</taxon>
        <taxon>Megavirus chilense</taxon>
    </lineage>
</organism>
<dbReference type="GO" id="GO:0016758">
    <property type="term" value="F:hexosyltransferase activity"/>
    <property type="evidence" value="ECO:0007669"/>
    <property type="project" value="UniProtKB-ARBA"/>
</dbReference>
<accession>G5CS24</accession>
<dbReference type="PANTHER" id="PTHR22916">
    <property type="entry name" value="GLYCOSYLTRANSFERASE"/>
    <property type="match status" value="1"/>
</dbReference>
<dbReference type="SUPFAM" id="SSF53756">
    <property type="entry name" value="UDP-Glycosyltransferase/glycogen phosphorylase"/>
    <property type="match status" value="1"/>
</dbReference>
<dbReference type="RefSeq" id="YP_004894341.1">
    <property type="nucleotide sequence ID" value="NC_016072.1"/>
</dbReference>
<dbReference type="InterPro" id="IPR029044">
    <property type="entry name" value="Nucleotide-diphossugar_trans"/>
</dbReference>
<dbReference type="OrthoDB" id="9434at10239"/>
<dbReference type="Gene3D" id="3.90.550.10">
    <property type="entry name" value="Spore Coat Polysaccharide Biosynthesis Protein SpsA, Chain A"/>
    <property type="match status" value="1"/>
</dbReference>
<dbReference type="EMBL" id="JN258408">
    <property type="protein sequence ID" value="AEQ33256.1"/>
    <property type="molecule type" value="Genomic_DNA"/>
</dbReference>
<protein>
    <submittedName>
        <fullName evidence="2">Putative glycosyltransferase</fullName>
    </submittedName>
</protein>
<feature type="domain" description="Glycosyltransferase 2-like" evidence="1">
    <location>
        <begin position="35"/>
        <end position="158"/>
    </location>
</feature>
<dbReference type="SUPFAM" id="SSF53448">
    <property type="entry name" value="Nucleotide-diphospho-sugar transferases"/>
    <property type="match status" value="1"/>
</dbReference>
<evidence type="ECO:0000313" key="2">
    <source>
        <dbReference type="EMBL" id="AEQ33256.1"/>
    </source>
</evidence>
<dbReference type="Pfam" id="PF00535">
    <property type="entry name" value="Glycos_transf_2"/>
    <property type="match status" value="1"/>
</dbReference>
<reference evidence="2" key="1">
    <citation type="journal article" date="2011" name="Proc. Natl. Acad. Sci. U.S.A.">
        <title>Distant Mimivirus relative with a larger genome highlights the fundamental features of Megaviridae.</title>
        <authorList>
            <person name="Arslan D."/>
            <person name="Legendre M."/>
            <person name="Seltzer V."/>
            <person name="Abergel C."/>
            <person name="Claverie J.M."/>
        </authorList>
    </citation>
    <scope>NUCLEOTIDE SEQUENCE [LARGE SCALE GENOMIC DNA]</scope>
</reference>
<evidence type="ECO:0000259" key="1">
    <source>
        <dbReference type="Pfam" id="PF00535"/>
    </source>
</evidence>
<dbReference type="KEGG" id="vg:11256863"/>
<dbReference type="PANTHER" id="PTHR22916:SF3">
    <property type="entry name" value="UDP-GLCNAC:BETAGAL BETA-1,3-N-ACETYLGLUCOSAMINYLTRANSFERASE-LIKE PROTEIN 1"/>
    <property type="match status" value="1"/>
</dbReference>
<keyword evidence="2" id="KW-0808">Transferase</keyword>
<dbReference type="CDD" id="cd00761">
    <property type="entry name" value="Glyco_tranf_GTA_type"/>
    <property type="match status" value="1"/>
</dbReference>
<dbReference type="InterPro" id="IPR001173">
    <property type="entry name" value="Glyco_trans_2-like"/>
</dbReference>
<name>G5CS24_9VIRU</name>
<sequence length="626" mass="74467">MICNFVTYNNLKYCVNNTFNKVCSIYIMLSVSIVTVSHYNRINFLKILAKCIKRQDYQNVKEWIIVDTSFVGYYKTENDLFELIQEFQKDNTLPKIIYYKSNRDNIGGWRNETSMLVSGDIVVCMDDDDYYPPERISHAVEKLQDKTSLMAGCDKMYFFDIHYNKFYQFNGFGTNHTTNNCMAYWREYLDNHCYDETVKHAEENSFTNNFENNIIQLDPKKTVLQFSHNINTYDKKHIIYINHILSPGQKYITDKNMTINDFIMNQEIYQDYKNIFSELTKPIKSEYDIVYYLGLSPIWSPHQNNLGGSEQAVKYLTIKWAKLGYRVAVYGNLSWTGQYQNVDYIDYTKFKFWNQYRVLILWRLHGCFPLIEYNLLADKLLVDVHDNIPEHYDLLTKNKNKINYCMIKSEFHAELFDQFSGINISDKIIIPNGIRIDDFNKPLDISRNPFRMCYCSCYTRGLNRILKNIWPYIYELEPRAELHVYYGMDLVENNDFKEEMKLLLSQPGVMDHGRQSVEIINREKHMSTFHFYYTDSLGEIDCISIRESLVAGCIPIISDINIFKYRDGIHIKWLPNISDFNRQIAYNIIEFMHNNDLQEQLRNILIKSPTIISWEECANEWIKYMF</sequence>
<dbReference type="GeneID" id="11256863"/>